<accession>A0ABP5VCD7</accession>
<evidence type="ECO:0000313" key="2">
    <source>
        <dbReference type="EMBL" id="GAA2399344.1"/>
    </source>
</evidence>
<reference evidence="3" key="1">
    <citation type="journal article" date="2019" name="Int. J. Syst. Evol. Microbiol.">
        <title>The Global Catalogue of Microorganisms (GCM) 10K type strain sequencing project: providing services to taxonomists for standard genome sequencing and annotation.</title>
        <authorList>
            <consortium name="The Broad Institute Genomics Platform"/>
            <consortium name="The Broad Institute Genome Sequencing Center for Infectious Disease"/>
            <person name="Wu L."/>
            <person name="Ma J."/>
        </authorList>
    </citation>
    <scope>NUCLEOTIDE SEQUENCE [LARGE SCALE GENOMIC DNA]</scope>
    <source>
        <strain evidence="3">JCM 6921</strain>
    </source>
</reference>
<evidence type="ECO:0000256" key="1">
    <source>
        <dbReference type="SAM" id="MobiDB-lite"/>
    </source>
</evidence>
<feature type="compositionally biased region" description="Basic and acidic residues" evidence="1">
    <location>
        <begin position="80"/>
        <end position="93"/>
    </location>
</feature>
<name>A0ABP5VCD7_9ACTN</name>
<organism evidence="2 3">
    <name type="scientific">Streptomyces glaucosporus</name>
    <dbReference type="NCBI Taxonomy" id="284044"/>
    <lineage>
        <taxon>Bacteria</taxon>
        <taxon>Bacillati</taxon>
        <taxon>Actinomycetota</taxon>
        <taxon>Actinomycetes</taxon>
        <taxon>Kitasatosporales</taxon>
        <taxon>Streptomycetaceae</taxon>
        <taxon>Streptomyces</taxon>
    </lineage>
</organism>
<dbReference type="RefSeq" id="WP_344631233.1">
    <property type="nucleotide sequence ID" value="NZ_BAAATJ010000010.1"/>
</dbReference>
<dbReference type="EMBL" id="BAAATJ010000010">
    <property type="protein sequence ID" value="GAA2399344.1"/>
    <property type="molecule type" value="Genomic_DNA"/>
</dbReference>
<feature type="region of interest" description="Disordered" evidence="1">
    <location>
        <begin position="80"/>
        <end position="119"/>
    </location>
</feature>
<sequence length="332" mass="35785">MPVTPPDPSAETLVADLVADLVAEVPELAEYVRAAVLLRPAAGSPGVRDSSVGGPLLWPAGEPWPLCPHPHMARVRKRLTDEEREALERMGRARRERRRSGRRPPMPPEEAETPDRILDGASSLDMTTWERVRWVADTGGPDVPMVPVAQLHARDVPGLPRPDGADVLQVLWCPNDHSGLPGQPHYSGPAVELRYRAAAAVDAVADPPRPHRALDLCLPSSCTVDPVRVADLPSTDDLPAALAERARAWAAARGVDHHRLACRSGWKVGGRPSRHLTGRVRVDRPSCGAGTRLLLTVGSSHGGPDVTVGRFGELRVFTCAADASHPVRLDIQ</sequence>
<proteinExistence type="predicted"/>
<evidence type="ECO:0000313" key="3">
    <source>
        <dbReference type="Proteomes" id="UP001500058"/>
    </source>
</evidence>
<keyword evidence="3" id="KW-1185">Reference proteome</keyword>
<protein>
    <submittedName>
        <fullName evidence="2">Uncharacterized protein</fullName>
    </submittedName>
</protein>
<dbReference type="Gene3D" id="2.30.320.10">
    <property type="entry name" value="YwqG-like"/>
    <property type="match status" value="1"/>
</dbReference>
<comment type="caution">
    <text evidence="2">The sequence shown here is derived from an EMBL/GenBank/DDBJ whole genome shotgun (WGS) entry which is preliminary data.</text>
</comment>
<dbReference type="Proteomes" id="UP001500058">
    <property type="component" value="Unassembled WGS sequence"/>
</dbReference>
<gene>
    <name evidence="2" type="ORF">GCM10010420_27270</name>
</gene>